<feature type="region of interest" description="Disordered" evidence="2">
    <location>
        <begin position="248"/>
        <end position="274"/>
    </location>
</feature>
<evidence type="ECO:0000313" key="4">
    <source>
        <dbReference type="EMBL" id="GGF10969.1"/>
    </source>
</evidence>
<feature type="domain" description="Luciferase-like" evidence="3">
    <location>
        <begin position="3"/>
        <end position="247"/>
    </location>
</feature>
<name>A0A917ESV4_9MICO</name>
<dbReference type="EMBL" id="BMGP01000001">
    <property type="protein sequence ID" value="GGF10969.1"/>
    <property type="molecule type" value="Genomic_DNA"/>
</dbReference>
<dbReference type="CDD" id="cd01097">
    <property type="entry name" value="Tetrahydromethanopterin_reductase"/>
    <property type="match status" value="1"/>
</dbReference>
<reference evidence="4 5" key="1">
    <citation type="journal article" date="2014" name="Int. J. Syst. Evol. Microbiol.">
        <title>Complete genome sequence of Corynebacterium casei LMG S-19264T (=DSM 44701T), isolated from a smear-ripened cheese.</title>
        <authorList>
            <consortium name="US DOE Joint Genome Institute (JGI-PGF)"/>
            <person name="Walter F."/>
            <person name="Albersmeier A."/>
            <person name="Kalinowski J."/>
            <person name="Ruckert C."/>
        </authorList>
    </citation>
    <scope>NUCLEOTIDE SEQUENCE [LARGE SCALE GENOMIC DNA]</scope>
    <source>
        <strain evidence="4 5">CGMCC 1.12976</strain>
    </source>
</reference>
<organism evidence="4 5">
    <name type="scientific">Subtercola lobariae</name>
    <dbReference type="NCBI Taxonomy" id="1588641"/>
    <lineage>
        <taxon>Bacteria</taxon>
        <taxon>Bacillati</taxon>
        <taxon>Actinomycetota</taxon>
        <taxon>Actinomycetes</taxon>
        <taxon>Micrococcales</taxon>
        <taxon>Microbacteriaceae</taxon>
        <taxon>Subtercola</taxon>
    </lineage>
</organism>
<dbReference type="Gene3D" id="3.20.20.30">
    <property type="entry name" value="Luciferase-like domain"/>
    <property type="match status" value="1"/>
</dbReference>
<comment type="caution">
    <text evidence="4">The sequence shown here is derived from an EMBL/GenBank/DDBJ whole genome shotgun (WGS) entry which is preliminary data.</text>
</comment>
<dbReference type="PANTHER" id="PTHR43244">
    <property type="match status" value="1"/>
</dbReference>
<protein>
    <recommendedName>
        <fullName evidence="3">Luciferase-like domain-containing protein</fullName>
    </recommendedName>
</protein>
<sequence>MTRFGYTLMTEQSGPKDLVNYAVAAENVGFDFEVSSDHYSPWLTSQGHAPYAWAVLGAVAQATSRVEIATYVTCPSIRYHPAVVAQKAATLQLLADGRFILGLGAGENLNEHIVGEGWPMVDARQDMFEEAVQIIRALHTGELVTWQGEYFRVDSARVWDLPEGGVPLALAVSGDKSIARFAPLGDHLIATEPDGDLVSGWGEARSAALADVRAAEQSGSESESRSAGNASASAASESAAARAAASASANPGVAGGDTATVRPPANQTRSIGQIPVCWGPDKDEAIALAHDQFRWFGGGWAVNADLPTPAGFAGASQFVRPEDVADSIACGPDLDELAESVRPFLDAGFTDIALVQVGDARQQEFLDTVAEPLLEKLRAL</sequence>
<keyword evidence="5" id="KW-1185">Reference proteome</keyword>
<dbReference type="Pfam" id="PF00296">
    <property type="entry name" value="Bac_luciferase"/>
    <property type="match status" value="1"/>
</dbReference>
<dbReference type="InterPro" id="IPR011251">
    <property type="entry name" value="Luciferase-like_dom"/>
</dbReference>
<dbReference type="RefSeq" id="WP_188672039.1">
    <property type="nucleotide sequence ID" value="NZ_BMGP01000001.1"/>
</dbReference>
<dbReference type="SUPFAM" id="SSF51679">
    <property type="entry name" value="Bacterial luciferase-like"/>
    <property type="match status" value="2"/>
</dbReference>
<dbReference type="GO" id="GO:0016705">
    <property type="term" value="F:oxidoreductase activity, acting on paired donors, with incorporation or reduction of molecular oxygen"/>
    <property type="evidence" value="ECO:0007669"/>
    <property type="project" value="InterPro"/>
</dbReference>
<dbReference type="NCBIfam" id="TIGR03557">
    <property type="entry name" value="F420_G6P_family"/>
    <property type="match status" value="1"/>
</dbReference>
<keyword evidence="1" id="KW-0560">Oxidoreductase</keyword>
<dbReference type="AlphaFoldDB" id="A0A917ESV4"/>
<evidence type="ECO:0000256" key="2">
    <source>
        <dbReference type="SAM" id="MobiDB-lite"/>
    </source>
</evidence>
<feature type="region of interest" description="Disordered" evidence="2">
    <location>
        <begin position="212"/>
        <end position="233"/>
    </location>
</feature>
<evidence type="ECO:0000313" key="5">
    <source>
        <dbReference type="Proteomes" id="UP000598775"/>
    </source>
</evidence>
<dbReference type="InterPro" id="IPR019945">
    <property type="entry name" value="F420_G6P_DH-rel"/>
</dbReference>
<gene>
    <name evidence="4" type="ORF">GCM10011399_00960</name>
</gene>
<dbReference type="Proteomes" id="UP000598775">
    <property type="component" value="Unassembled WGS sequence"/>
</dbReference>
<accession>A0A917ESV4</accession>
<proteinExistence type="predicted"/>
<evidence type="ECO:0000256" key="1">
    <source>
        <dbReference type="ARBA" id="ARBA00023002"/>
    </source>
</evidence>
<dbReference type="InterPro" id="IPR050564">
    <property type="entry name" value="F420-G6PD/mer"/>
</dbReference>
<dbReference type="PANTHER" id="PTHR43244:SF1">
    <property type="entry name" value="5,10-METHYLENETETRAHYDROMETHANOPTERIN REDUCTASE"/>
    <property type="match status" value="1"/>
</dbReference>
<evidence type="ECO:0000259" key="3">
    <source>
        <dbReference type="Pfam" id="PF00296"/>
    </source>
</evidence>
<dbReference type="InterPro" id="IPR036661">
    <property type="entry name" value="Luciferase-like_sf"/>
</dbReference>